<keyword evidence="2 6" id="KW-0732">Signal</keyword>
<keyword evidence="5" id="KW-0812">Transmembrane</keyword>
<evidence type="ECO:0000256" key="3">
    <source>
        <dbReference type="ARBA" id="ARBA00023136"/>
    </source>
</evidence>
<evidence type="ECO:0000256" key="4">
    <source>
        <dbReference type="ARBA" id="ARBA00023180"/>
    </source>
</evidence>
<accession>A0A974DK58</accession>
<keyword evidence="3 5" id="KW-0472">Membrane</keyword>
<evidence type="ECO:0000313" key="8">
    <source>
        <dbReference type="EMBL" id="OCT93518.1"/>
    </source>
</evidence>
<feature type="transmembrane region" description="Helical" evidence="5">
    <location>
        <begin position="203"/>
        <end position="226"/>
    </location>
</feature>
<dbReference type="InterPro" id="IPR015631">
    <property type="entry name" value="CD2/SLAM_rcpt"/>
</dbReference>
<dbReference type="InterPro" id="IPR036179">
    <property type="entry name" value="Ig-like_dom_sf"/>
</dbReference>
<evidence type="ECO:0000256" key="5">
    <source>
        <dbReference type="SAM" id="Phobius"/>
    </source>
</evidence>
<keyword evidence="4" id="KW-0325">Glycoprotein</keyword>
<keyword evidence="5" id="KW-1133">Transmembrane helix</keyword>
<dbReference type="InterPro" id="IPR003599">
    <property type="entry name" value="Ig_sub"/>
</dbReference>
<dbReference type="SUPFAM" id="SSF48726">
    <property type="entry name" value="Immunoglobulin"/>
    <property type="match status" value="1"/>
</dbReference>
<dbReference type="EMBL" id="CM004468">
    <property type="protein sequence ID" value="OCT93518.1"/>
    <property type="molecule type" value="Genomic_DNA"/>
</dbReference>
<dbReference type="OMA" id="EIACIGN"/>
<feature type="signal peptide" evidence="6">
    <location>
        <begin position="1"/>
        <end position="20"/>
    </location>
</feature>
<evidence type="ECO:0000256" key="1">
    <source>
        <dbReference type="ARBA" id="ARBA00004370"/>
    </source>
</evidence>
<dbReference type="Gene3D" id="2.60.40.10">
    <property type="entry name" value="Immunoglobulins"/>
    <property type="match status" value="2"/>
</dbReference>
<name>A0A974DK58_XENLA</name>
<dbReference type="PANTHER" id="PTHR12080:SF127">
    <property type="entry name" value="LYMPHOCYTE FUNCTION-ASSOCIATED ANTIGEN 3"/>
    <property type="match status" value="1"/>
</dbReference>
<organism evidence="8 9">
    <name type="scientific">Xenopus laevis</name>
    <name type="common">African clawed frog</name>
    <dbReference type="NCBI Taxonomy" id="8355"/>
    <lineage>
        <taxon>Eukaryota</taxon>
        <taxon>Metazoa</taxon>
        <taxon>Chordata</taxon>
        <taxon>Craniata</taxon>
        <taxon>Vertebrata</taxon>
        <taxon>Euteleostomi</taxon>
        <taxon>Amphibia</taxon>
        <taxon>Batrachia</taxon>
        <taxon>Anura</taxon>
        <taxon>Pipoidea</taxon>
        <taxon>Pipidae</taxon>
        <taxon>Xenopodinae</taxon>
        <taxon>Xenopus</taxon>
        <taxon>Xenopus</taxon>
    </lineage>
</organism>
<dbReference type="GO" id="GO:0016020">
    <property type="term" value="C:membrane"/>
    <property type="evidence" value="ECO:0007669"/>
    <property type="project" value="UniProtKB-SubCell"/>
</dbReference>
<dbReference type="PANTHER" id="PTHR12080">
    <property type="entry name" value="SIGNALING LYMPHOCYTIC ACTIVATION MOLECULE"/>
    <property type="match status" value="1"/>
</dbReference>
<gene>
    <name evidence="8" type="ORF">XELAEV_18011196mg</name>
</gene>
<protein>
    <recommendedName>
        <fullName evidence="7">Immunoglobulin domain-containing protein</fullName>
    </recommendedName>
</protein>
<feature type="domain" description="Immunoglobulin" evidence="7">
    <location>
        <begin position="119"/>
        <end position="193"/>
    </location>
</feature>
<evidence type="ECO:0000256" key="6">
    <source>
        <dbReference type="SAM" id="SignalP"/>
    </source>
</evidence>
<evidence type="ECO:0000256" key="2">
    <source>
        <dbReference type="ARBA" id="ARBA00022729"/>
    </source>
</evidence>
<comment type="subcellular location">
    <subcellularLocation>
        <location evidence="1">Membrane</location>
    </subcellularLocation>
</comment>
<evidence type="ECO:0000313" key="9">
    <source>
        <dbReference type="Proteomes" id="UP000694892"/>
    </source>
</evidence>
<dbReference type="Proteomes" id="UP000694892">
    <property type="component" value="Chromosome 2L"/>
</dbReference>
<dbReference type="SMART" id="SM00409">
    <property type="entry name" value="IG"/>
    <property type="match status" value="2"/>
</dbReference>
<proteinExistence type="predicted"/>
<feature type="chain" id="PRO_5037837950" description="Immunoglobulin domain-containing protein" evidence="6">
    <location>
        <begin position="21"/>
        <end position="352"/>
    </location>
</feature>
<evidence type="ECO:0000259" key="7">
    <source>
        <dbReference type="SMART" id="SM00409"/>
    </source>
</evidence>
<dbReference type="InterPro" id="IPR013783">
    <property type="entry name" value="Ig-like_fold"/>
</dbReference>
<reference evidence="9" key="1">
    <citation type="journal article" date="2016" name="Nature">
        <title>Genome evolution in the allotetraploid frog Xenopus laevis.</title>
        <authorList>
            <person name="Session A.M."/>
            <person name="Uno Y."/>
            <person name="Kwon T."/>
            <person name="Chapman J.A."/>
            <person name="Toyoda A."/>
            <person name="Takahashi S."/>
            <person name="Fukui A."/>
            <person name="Hikosaka A."/>
            <person name="Suzuki A."/>
            <person name="Kondo M."/>
            <person name="van Heeringen S.J."/>
            <person name="Quigley I."/>
            <person name="Heinz S."/>
            <person name="Ogino H."/>
            <person name="Ochi H."/>
            <person name="Hellsten U."/>
            <person name="Lyons J.B."/>
            <person name="Simakov O."/>
            <person name="Putnam N."/>
            <person name="Stites J."/>
            <person name="Kuroki Y."/>
            <person name="Tanaka T."/>
            <person name="Michiue T."/>
            <person name="Watanabe M."/>
            <person name="Bogdanovic O."/>
            <person name="Lister R."/>
            <person name="Georgiou G."/>
            <person name="Paranjpe S.S."/>
            <person name="van Kruijsbergen I."/>
            <person name="Shu S."/>
            <person name="Carlson J."/>
            <person name="Kinoshita T."/>
            <person name="Ohta Y."/>
            <person name="Mawaribuchi S."/>
            <person name="Jenkins J."/>
            <person name="Grimwood J."/>
            <person name="Schmutz J."/>
            <person name="Mitros T."/>
            <person name="Mozaffari S.V."/>
            <person name="Suzuki Y."/>
            <person name="Haramoto Y."/>
            <person name="Yamamoto T.S."/>
            <person name="Takagi C."/>
            <person name="Heald R."/>
            <person name="Miller K."/>
            <person name="Haudenschild C."/>
            <person name="Kitzman J."/>
            <person name="Nakayama T."/>
            <person name="Izutsu Y."/>
            <person name="Robert J."/>
            <person name="Fortriede J."/>
            <person name="Burns K."/>
            <person name="Lotay V."/>
            <person name="Karimi K."/>
            <person name="Yasuoka Y."/>
            <person name="Dichmann D.S."/>
            <person name="Flajnik M.F."/>
            <person name="Houston D.W."/>
            <person name="Shendure J."/>
            <person name="DuPasquier L."/>
            <person name="Vize P.D."/>
            <person name="Zorn A.M."/>
            <person name="Ito M."/>
            <person name="Marcotte E.M."/>
            <person name="Wallingford J.B."/>
            <person name="Ito Y."/>
            <person name="Asashima M."/>
            <person name="Ueno N."/>
            <person name="Matsuda Y."/>
            <person name="Veenstra G.J."/>
            <person name="Fujiyama A."/>
            <person name="Harland R.M."/>
            <person name="Taira M."/>
            <person name="Rokhsar D.S."/>
        </authorList>
    </citation>
    <scope>NUCLEOTIDE SEQUENCE [LARGE SCALE GENOMIC DNA]</scope>
    <source>
        <strain evidence="9">J</strain>
    </source>
</reference>
<sequence length="352" mass="39201">MLRSCLKVLLLIVSLRVGRGQEIINKAVHESVTFNLNSLDGVTEITWKFGQDKFAELDDITEPNFYRLRDRANATFSPGSLTINRLQKEDTGTYTAEIQVGRKTITVTFILKVYDAVQRPHVICTRGEDPNTLVLHCHSPGVVKYQWRDSSDNIVSDKQNFTVTDPSVDKNGNVTCDAHNPGSSKSNFILFSSCDQEEKSNTFHFISVGVALLLLFGIGIVLWILYKKGILTKKCFNRGEEPETKGEETEQLSRGTENSDWTVLGGLCTDTMYQLKEMTCDIAEGAVPALICGTRTCAFPRSGPLPQNCVELGRKYWCFILIALPISVLLPKAPSLCETHVPPPCMAYWSPV</sequence>
<dbReference type="AlphaFoldDB" id="A0A974DK58"/>
<feature type="domain" description="Immunoglobulin" evidence="7">
    <location>
        <begin position="21"/>
        <end position="114"/>
    </location>
</feature>